<dbReference type="InterPro" id="IPR001251">
    <property type="entry name" value="CRAL-TRIO_dom"/>
</dbReference>
<organism evidence="2 3">
    <name type="scientific">Thalassiosira oceanica</name>
    <name type="common">Marine diatom</name>
    <dbReference type="NCBI Taxonomy" id="159749"/>
    <lineage>
        <taxon>Eukaryota</taxon>
        <taxon>Sar</taxon>
        <taxon>Stramenopiles</taxon>
        <taxon>Ochrophyta</taxon>
        <taxon>Bacillariophyta</taxon>
        <taxon>Coscinodiscophyceae</taxon>
        <taxon>Thalassiosirophycidae</taxon>
        <taxon>Thalassiosirales</taxon>
        <taxon>Thalassiosiraceae</taxon>
        <taxon>Thalassiosira</taxon>
    </lineage>
</organism>
<dbReference type="SUPFAM" id="SSF52087">
    <property type="entry name" value="CRAL/TRIO domain"/>
    <property type="match status" value="1"/>
</dbReference>
<evidence type="ECO:0000313" key="3">
    <source>
        <dbReference type="Proteomes" id="UP000266841"/>
    </source>
</evidence>
<dbReference type="OMA" id="GWANIKA"/>
<dbReference type="PANTHER" id="PTHR46277">
    <property type="entry name" value="OS03G0850700 PROTEIN"/>
    <property type="match status" value="1"/>
</dbReference>
<evidence type="ECO:0000259" key="1">
    <source>
        <dbReference type="PROSITE" id="PS50191"/>
    </source>
</evidence>
<dbReference type="CDD" id="cd00170">
    <property type="entry name" value="SEC14"/>
    <property type="match status" value="1"/>
</dbReference>
<keyword evidence="3" id="KW-1185">Reference proteome</keyword>
<accession>K0S743</accession>
<dbReference type="Proteomes" id="UP000266841">
    <property type="component" value="Unassembled WGS sequence"/>
</dbReference>
<dbReference type="Pfam" id="PF00650">
    <property type="entry name" value="CRAL_TRIO"/>
    <property type="match status" value="1"/>
</dbReference>
<comment type="caution">
    <text evidence="2">The sequence shown here is derived from an EMBL/GenBank/DDBJ whole genome shotgun (WGS) entry which is preliminary data.</text>
</comment>
<dbReference type="EMBL" id="AGNL01020766">
    <property type="protein sequence ID" value="EJK60694.1"/>
    <property type="molecule type" value="Genomic_DNA"/>
</dbReference>
<gene>
    <name evidence="2" type="ORF">THAOC_18904</name>
</gene>
<dbReference type="OrthoDB" id="412090at2759"/>
<dbReference type="Gene3D" id="3.40.525.10">
    <property type="entry name" value="CRAL-TRIO lipid binding domain"/>
    <property type="match status" value="1"/>
</dbReference>
<dbReference type="PANTHER" id="PTHR46277:SF3">
    <property type="entry name" value="BINDING PROTEIN, PUTATIVE-RELATED"/>
    <property type="match status" value="1"/>
</dbReference>
<evidence type="ECO:0000313" key="2">
    <source>
        <dbReference type="EMBL" id="EJK60694.1"/>
    </source>
</evidence>
<reference evidence="2 3" key="1">
    <citation type="journal article" date="2012" name="Genome Biol.">
        <title>Genome and low-iron response of an oceanic diatom adapted to chronic iron limitation.</title>
        <authorList>
            <person name="Lommer M."/>
            <person name="Specht M."/>
            <person name="Roy A.S."/>
            <person name="Kraemer L."/>
            <person name="Andreson R."/>
            <person name="Gutowska M.A."/>
            <person name="Wolf J."/>
            <person name="Bergner S.V."/>
            <person name="Schilhabel M.B."/>
            <person name="Klostermeier U.C."/>
            <person name="Beiko R.G."/>
            <person name="Rosenstiel P."/>
            <person name="Hippler M."/>
            <person name="Laroche J."/>
        </authorList>
    </citation>
    <scope>NUCLEOTIDE SEQUENCE [LARGE SCALE GENOMIC DNA]</scope>
    <source>
        <strain evidence="2 3">CCMP1005</strain>
    </source>
</reference>
<protein>
    <recommendedName>
        <fullName evidence="1">CRAL-TRIO domain-containing protein</fullName>
    </recommendedName>
</protein>
<dbReference type="InterPro" id="IPR036865">
    <property type="entry name" value="CRAL-TRIO_dom_sf"/>
</dbReference>
<feature type="domain" description="CRAL-TRIO" evidence="1">
    <location>
        <begin position="71"/>
        <end position="253"/>
    </location>
</feature>
<proteinExistence type="predicted"/>
<name>K0S743_THAOC</name>
<dbReference type="AlphaFoldDB" id="K0S743"/>
<sequence>MQRRQRVKAMTESRSPAAVAALARIEQVLPASTAAERERFLHGQSGDANAAITKLSSYLRWRQEHCEDGGLARSKDGEDSWAYATRRALSSSGGTGPLPEVVFLHNHESTKHESNRFLMHIPARIDTQIADTSVYALALAIFIDDNFDRSKSDRMTLLIDTRSGDGFANPKAYNLLSFIQSTATLLQDLHPGRLEQCIVYPVPTIAGTLFNAIKPFLGKEASTRIHLVSGPSSRKDKVPKAMNAYLDEGLIDELEDHRQQLTKLSNS</sequence>
<dbReference type="eggNOG" id="ENOG502SAXZ">
    <property type="taxonomic scope" value="Eukaryota"/>
</dbReference>
<dbReference type="PROSITE" id="PS50191">
    <property type="entry name" value="CRAL_TRIO"/>
    <property type="match status" value="1"/>
</dbReference>